<dbReference type="InterPro" id="IPR009797">
    <property type="entry name" value="DUF1367"/>
</dbReference>
<evidence type="ECO:0000313" key="2">
    <source>
        <dbReference type="EMBL" id="RKE91457.1"/>
    </source>
</evidence>
<evidence type="ECO:0000313" key="1">
    <source>
        <dbReference type="EMBL" id="PHM22583.1"/>
    </source>
</evidence>
<organism evidence="1 3">
    <name type="scientific">Xenorhabdus ehlersii</name>
    <dbReference type="NCBI Taxonomy" id="290111"/>
    <lineage>
        <taxon>Bacteria</taxon>
        <taxon>Pseudomonadati</taxon>
        <taxon>Pseudomonadota</taxon>
        <taxon>Gammaproteobacteria</taxon>
        <taxon>Enterobacterales</taxon>
        <taxon>Morganellaceae</taxon>
        <taxon>Xenorhabdus</taxon>
    </lineage>
</organism>
<evidence type="ECO:0000313" key="4">
    <source>
        <dbReference type="Proteomes" id="UP000283568"/>
    </source>
</evidence>
<comment type="caution">
    <text evidence="1">The sequence shown here is derived from an EMBL/GenBank/DDBJ whole genome shotgun (WGS) entry which is preliminary data.</text>
</comment>
<dbReference type="EMBL" id="NIBT01000024">
    <property type="protein sequence ID" value="PHM22583.1"/>
    <property type="molecule type" value="Genomic_DNA"/>
</dbReference>
<sequence length="156" mass="17550">MAQHSFIKISADTLRPATPATREYLHLKIKCGDVLQADFKKARNPRFHRKYFALLNLGFEYWEPTGGTISPEEKAIVRGYVQFLAHFAGSEDALQSAADEYLTGLSKNRAHNIMKWVACMEKATQCVALNSWGVIYCRVYILTIAILATELLNPVA</sequence>
<proteinExistence type="predicted"/>
<evidence type="ECO:0000313" key="3">
    <source>
        <dbReference type="Proteomes" id="UP000225605"/>
    </source>
</evidence>
<dbReference type="RefSeq" id="WP_255430602.1">
    <property type="nucleotide sequence ID" value="NZ_CAWNOJ010000036.1"/>
</dbReference>
<name>A0A2D0IL98_9GAMM</name>
<dbReference type="Proteomes" id="UP000225605">
    <property type="component" value="Unassembled WGS sequence"/>
</dbReference>
<dbReference type="EMBL" id="RAQI01000002">
    <property type="protein sequence ID" value="RKE91457.1"/>
    <property type="molecule type" value="Genomic_DNA"/>
</dbReference>
<reference evidence="1 3" key="1">
    <citation type="journal article" date="2017" name="Nat. Microbiol.">
        <title>Natural product diversity associated with the nematode symbionts Photorhabdus and Xenorhabdus.</title>
        <authorList>
            <person name="Tobias N.J."/>
            <person name="Wolff H."/>
            <person name="Djahanschiri B."/>
            <person name="Grundmann F."/>
            <person name="Kronenwerth M."/>
            <person name="Shi Y.M."/>
            <person name="Simonyi S."/>
            <person name="Grun P."/>
            <person name="Shapiro-Ilan D."/>
            <person name="Pidot S.J."/>
            <person name="Stinear T.P."/>
            <person name="Ebersberger I."/>
            <person name="Bode H.B."/>
        </authorList>
    </citation>
    <scope>NUCLEOTIDE SEQUENCE [LARGE SCALE GENOMIC DNA]</scope>
    <source>
        <strain evidence="1 3">DSM 16337</strain>
    </source>
</reference>
<keyword evidence="4" id="KW-1185">Reference proteome</keyword>
<accession>A0A2D0IL98</accession>
<protein>
    <submittedName>
        <fullName evidence="1">Bacteriophage protein</fullName>
    </submittedName>
    <submittedName>
        <fullName evidence="2">Uncharacterized protein DUF1367</fullName>
    </submittedName>
</protein>
<dbReference type="Pfam" id="PF07105">
    <property type="entry name" value="DUF1367"/>
    <property type="match status" value="1"/>
</dbReference>
<dbReference type="AlphaFoldDB" id="A0A2D0IL98"/>
<dbReference type="Proteomes" id="UP000283568">
    <property type="component" value="Unassembled WGS sequence"/>
</dbReference>
<gene>
    <name evidence="2" type="ORF">BDE27_1683</name>
    <name evidence="1" type="ORF">Xehl_03594</name>
</gene>
<reference evidence="2 4" key="2">
    <citation type="submission" date="2018-09" db="EMBL/GenBank/DDBJ databases">
        <title>Genomic Encyclopedia of Archaeal and Bacterial Type Strains, Phase II (KMG-II): from individual species to whole genera.</title>
        <authorList>
            <person name="Goeker M."/>
        </authorList>
    </citation>
    <scope>NUCLEOTIDE SEQUENCE [LARGE SCALE GENOMIC DNA]</scope>
    <source>
        <strain evidence="2 4">DSM 16337</strain>
    </source>
</reference>